<proteinExistence type="predicted"/>
<comment type="caution">
    <text evidence="1">The sequence shown here is derived from an EMBL/GenBank/DDBJ whole genome shotgun (WGS) entry which is preliminary data.</text>
</comment>
<reference evidence="2" key="1">
    <citation type="journal article" date="2019" name="Int. J. Syst. Evol. Microbiol.">
        <title>The Global Catalogue of Microorganisms (GCM) 10K type strain sequencing project: providing services to taxonomists for standard genome sequencing and annotation.</title>
        <authorList>
            <consortium name="The Broad Institute Genomics Platform"/>
            <consortium name="The Broad Institute Genome Sequencing Center for Infectious Disease"/>
            <person name="Wu L."/>
            <person name="Ma J."/>
        </authorList>
    </citation>
    <scope>NUCLEOTIDE SEQUENCE [LARGE SCALE GENOMIC DNA]</scope>
    <source>
        <strain evidence="2">CGMCC 1.15399</strain>
    </source>
</reference>
<evidence type="ECO:0000313" key="2">
    <source>
        <dbReference type="Proteomes" id="UP001597097"/>
    </source>
</evidence>
<organism evidence="1 2">
    <name type="scientific">Nonomuraea guangzhouensis</name>
    <dbReference type="NCBI Taxonomy" id="1291555"/>
    <lineage>
        <taxon>Bacteria</taxon>
        <taxon>Bacillati</taxon>
        <taxon>Actinomycetota</taxon>
        <taxon>Actinomycetes</taxon>
        <taxon>Streptosporangiales</taxon>
        <taxon>Streptosporangiaceae</taxon>
        <taxon>Nonomuraea</taxon>
    </lineage>
</organism>
<evidence type="ECO:0008006" key="3">
    <source>
        <dbReference type="Google" id="ProtNLM"/>
    </source>
</evidence>
<dbReference type="Proteomes" id="UP001597097">
    <property type="component" value="Unassembled WGS sequence"/>
</dbReference>
<evidence type="ECO:0000313" key="1">
    <source>
        <dbReference type="EMBL" id="MFD1544228.1"/>
    </source>
</evidence>
<accession>A0ABW4GPD9</accession>
<dbReference type="EMBL" id="JBHUCM010000043">
    <property type="protein sequence ID" value="MFD1544228.1"/>
    <property type="molecule type" value="Genomic_DNA"/>
</dbReference>
<name>A0ABW4GPD9_9ACTN</name>
<protein>
    <recommendedName>
        <fullName evidence="3">Secreted protein</fullName>
    </recommendedName>
</protein>
<keyword evidence="2" id="KW-1185">Reference proteome</keyword>
<dbReference type="RefSeq" id="WP_378624958.1">
    <property type="nucleotide sequence ID" value="NZ_JBHUCM010000043.1"/>
</dbReference>
<gene>
    <name evidence="1" type="ORF">ACFSJ0_44800</name>
</gene>
<sequence length="109" mass="11030">MIIGVVFAHGGGCAAVMLSEAGAHAGHSVRFTPITSVSSPDVRCLHRELPVGHHHGTEEDCSAGVSVSFDLPAGSCASSAQVAGRPPVVSGDRSPPALPGFAEFCALRI</sequence>